<dbReference type="Proteomes" id="UP000053664">
    <property type="component" value="Unassembled WGS sequence"/>
</dbReference>
<dbReference type="GO" id="GO:0031267">
    <property type="term" value="F:small GTPase binding"/>
    <property type="evidence" value="ECO:0007669"/>
    <property type="project" value="TreeGrafter"/>
</dbReference>
<feature type="coiled-coil region" evidence="1">
    <location>
        <begin position="663"/>
        <end position="698"/>
    </location>
</feature>
<feature type="region of interest" description="Disordered" evidence="2">
    <location>
        <begin position="324"/>
        <end position="480"/>
    </location>
</feature>
<evidence type="ECO:0000259" key="3">
    <source>
        <dbReference type="PROSITE" id="PS50086"/>
    </source>
</evidence>
<dbReference type="RefSeq" id="XP_007882242.1">
    <property type="nucleotide sequence ID" value="XM_007884051.1"/>
</dbReference>
<dbReference type="InterPro" id="IPR050302">
    <property type="entry name" value="Rab_GAP_TBC_domain"/>
</dbReference>
<dbReference type="InterPro" id="IPR035969">
    <property type="entry name" value="Rab-GAP_TBC_sf"/>
</dbReference>
<feature type="compositionally biased region" description="Polar residues" evidence="2">
    <location>
        <begin position="337"/>
        <end position="347"/>
    </location>
</feature>
<dbReference type="EMBL" id="KE361649">
    <property type="protein sequence ID" value="EPQ25831.1"/>
    <property type="molecule type" value="Genomic_DNA"/>
</dbReference>
<dbReference type="Gene3D" id="1.10.472.80">
    <property type="entry name" value="Ypt/Rab-GAP domain of gyp1p, domain 3"/>
    <property type="match status" value="1"/>
</dbReference>
<feature type="compositionally biased region" description="Low complexity" evidence="2">
    <location>
        <begin position="1070"/>
        <end position="1093"/>
    </location>
</feature>
<evidence type="ECO:0000256" key="1">
    <source>
        <dbReference type="SAM" id="Coils"/>
    </source>
</evidence>
<dbReference type="InterPro" id="IPR000195">
    <property type="entry name" value="Rab-GAP-TBC_dom"/>
</dbReference>
<evidence type="ECO:0000313" key="5">
    <source>
        <dbReference type="Proteomes" id="UP000053664"/>
    </source>
</evidence>
<dbReference type="GeneID" id="19320581"/>
<feature type="compositionally biased region" description="Low complexity" evidence="2">
    <location>
        <begin position="1119"/>
        <end position="1134"/>
    </location>
</feature>
<dbReference type="HOGENOM" id="CLU_301298_0_0_1"/>
<feature type="compositionally biased region" description="Low complexity" evidence="2">
    <location>
        <begin position="143"/>
        <end position="152"/>
    </location>
</feature>
<feature type="compositionally biased region" description="Low complexity" evidence="2">
    <location>
        <begin position="853"/>
        <end position="863"/>
    </location>
</feature>
<feature type="compositionally biased region" description="Basic and acidic residues" evidence="2">
    <location>
        <begin position="616"/>
        <end position="625"/>
    </location>
</feature>
<dbReference type="Gene3D" id="1.10.10.750">
    <property type="entry name" value="Ypt/Rab-GAP domain of gyp1p, domain 1"/>
    <property type="match status" value="1"/>
</dbReference>
<organism evidence="4 5">
    <name type="scientific">Pseudozyma flocculosa PF-1</name>
    <dbReference type="NCBI Taxonomy" id="1277687"/>
    <lineage>
        <taxon>Eukaryota</taxon>
        <taxon>Fungi</taxon>
        <taxon>Dikarya</taxon>
        <taxon>Basidiomycota</taxon>
        <taxon>Ustilaginomycotina</taxon>
        <taxon>Ustilaginomycetes</taxon>
        <taxon>Ustilaginales</taxon>
        <taxon>Ustilaginaceae</taxon>
        <taxon>Pseudozyma</taxon>
    </lineage>
</organism>
<keyword evidence="1" id="KW-0175">Coiled coil</keyword>
<feature type="compositionally biased region" description="Low complexity" evidence="2">
    <location>
        <begin position="455"/>
        <end position="467"/>
    </location>
</feature>
<reference evidence="4 5" key="1">
    <citation type="journal article" date="2013" name="Plant Cell">
        <title>The transition from a phytopathogenic smut ancestor to an anamorphic biocontrol agent deciphered by comparative whole-genome analysis.</title>
        <authorList>
            <person name="Lefebvre F."/>
            <person name="Joly D.L."/>
            <person name="Labbe C."/>
            <person name="Teichmann B."/>
            <person name="Linning R."/>
            <person name="Belzile F."/>
            <person name="Bakkeren G."/>
            <person name="Belanger R.R."/>
        </authorList>
    </citation>
    <scope>NUCLEOTIDE SEQUENCE [LARGE SCALE GENOMIC DNA]</scope>
    <source>
        <strain evidence="4 5">PF-1</strain>
    </source>
</reference>
<feature type="compositionally biased region" description="Polar residues" evidence="2">
    <location>
        <begin position="119"/>
        <end position="130"/>
    </location>
</feature>
<dbReference type="GO" id="GO:0005096">
    <property type="term" value="F:GTPase activator activity"/>
    <property type="evidence" value="ECO:0007669"/>
    <property type="project" value="TreeGrafter"/>
</dbReference>
<feature type="region of interest" description="Disordered" evidence="2">
    <location>
        <begin position="501"/>
        <end position="658"/>
    </location>
</feature>
<dbReference type="OrthoDB" id="289721at2759"/>
<evidence type="ECO:0000256" key="2">
    <source>
        <dbReference type="SAM" id="MobiDB-lite"/>
    </source>
</evidence>
<feature type="domain" description="Rab-GAP TBC" evidence="3">
    <location>
        <begin position="723"/>
        <end position="1005"/>
    </location>
</feature>
<dbReference type="SMART" id="SM00164">
    <property type="entry name" value="TBC"/>
    <property type="match status" value="1"/>
</dbReference>
<dbReference type="KEGG" id="pfp:PFL1_06506"/>
<dbReference type="Pfam" id="PF00566">
    <property type="entry name" value="RabGAP-TBC"/>
    <property type="match status" value="1"/>
</dbReference>
<feature type="region of interest" description="Disordered" evidence="2">
    <location>
        <begin position="1"/>
        <end position="262"/>
    </location>
</feature>
<feature type="compositionally biased region" description="Low complexity" evidence="2">
    <location>
        <begin position="567"/>
        <end position="579"/>
    </location>
</feature>
<accession>A0A061H5E4</accession>
<feature type="compositionally biased region" description="Basic and acidic residues" evidence="2">
    <location>
        <begin position="217"/>
        <end position="229"/>
    </location>
</feature>
<dbReference type="Gene3D" id="1.10.8.270">
    <property type="entry name" value="putative rabgap domain of human tbc1 domain family member 14 like domains"/>
    <property type="match status" value="1"/>
</dbReference>
<dbReference type="SUPFAM" id="SSF47923">
    <property type="entry name" value="Ypt/Rab-GAP domain of gyp1p"/>
    <property type="match status" value="2"/>
</dbReference>
<feature type="compositionally biased region" description="Polar residues" evidence="2">
    <location>
        <begin position="158"/>
        <end position="172"/>
    </location>
</feature>
<proteinExistence type="predicted"/>
<feature type="compositionally biased region" description="Low complexity" evidence="2">
    <location>
        <begin position="414"/>
        <end position="426"/>
    </location>
</feature>
<evidence type="ECO:0000313" key="4">
    <source>
        <dbReference type="EMBL" id="EPQ25831.1"/>
    </source>
</evidence>
<feature type="region of interest" description="Disordered" evidence="2">
    <location>
        <begin position="822"/>
        <end position="867"/>
    </location>
</feature>
<feature type="compositionally biased region" description="Polar residues" evidence="2">
    <location>
        <begin position="1094"/>
        <end position="1118"/>
    </location>
</feature>
<feature type="region of interest" description="Disordered" evidence="2">
    <location>
        <begin position="1058"/>
        <end position="1134"/>
    </location>
</feature>
<gene>
    <name evidence="4" type="ORF">PFL1_06506</name>
</gene>
<feature type="compositionally biased region" description="Polar residues" evidence="2">
    <location>
        <begin position="87"/>
        <end position="105"/>
    </location>
</feature>
<feature type="compositionally biased region" description="Polar residues" evidence="2">
    <location>
        <begin position="585"/>
        <end position="596"/>
    </location>
</feature>
<dbReference type="PANTHER" id="PTHR47219">
    <property type="entry name" value="RAB GTPASE-ACTIVATING PROTEIN 1-LIKE"/>
    <property type="match status" value="1"/>
</dbReference>
<name>A0A061H5E4_9BASI</name>
<dbReference type="PROSITE" id="PS50086">
    <property type="entry name" value="TBC_RABGAP"/>
    <property type="match status" value="1"/>
</dbReference>
<dbReference type="PANTHER" id="PTHR47219:SF9">
    <property type="entry name" value="GTPASE ACTIVATING PROTEIN AND CENTROSOME-ASSOCIATED, ISOFORM B"/>
    <property type="match status" value="1"/>
</dbReference>
<protein>
    <recommendedName>
        <fullName evidence="3">Rab-GAP TBC domain-containing protein</fullName>
    </recommendedName>
</protein>
<feature type="compositionally biased region" description="Low complexity" evidence="2">
    <location>
        <begin position="188"/>
        <end position="197"/>
    </location>
</feature>
<dbReference type="AlphaFoldDB" id="A0A061H5E4"/>
<sequence length="1182" mass="125590">MVGSPNEVLPDGAVAPDLASTTTTEREGPGTASEAAASINDECEGPSHDQSQHGAAAPLDGEERPENNSNGESEPEGRTPVDGEASQAESSQPPITDEQASTSAAVEQDAVSTADAETAHQTSPSDPQLQSRDEPGAAPEPPAESSIEPANELATATADLSLNAGASHSASQEAEVALAQEPSPSPPTEATSQAEAEPQPPEAAPPSSSQRYRPTHIRVDSVPPKRYDIEETVDSEGPSKRGALARLGSTIEEDEDGSTQEAEQFQRYADEHLFYGAGHAMDRIASHMSGVSEVSRSGQSFVDIHLEPAGDLGSSMAVPGSPFATTFEGKSSEQIRSDSLSSATIRASQDVPDRFAVEPGLADPSLLRRASLVSDTPPRSPILDKPLPGKPAEGRYRGRKSTASSRAASPEPQGSAGRSRSASRSRLPPNFPQDGDGSGGAAAGTPPRSDHRKSASVSSTGSSSSAVIAGRTDRMTTKELPSIVTENLRAAASGITVIVDESDAGNGGKDADTAEQTVSPTAAAADERVTPTASGGAADPVRSATFKMAAGLDEECRAERPTSVNRAPSNGASAPAANGTPSLPARSTSIQGSLSPPNDGAAAGAGAATLSPGLSDKADVPQDKQSRRRRSSAANAEPIESRTRMTTLPPKQKSEEIKHRVDFEKMMMMHKELERKRNEELEERRRKKEEERRASLVRWEKEILPSWTRARKDDELRALWWRGAPPSLRGRVWALAIGNAMMLPRNLLEQAEKRIAPLGQAGGERRAIPAAVMDEIEAEIADTLPSLKLFQKATGPLYDDLVRICRAFVLIRMEQVDEMTAAGNADRSAARMRHSPDMTRSPEVGSGSGSGSDAGSAGQGAAATAVEEQDEYAQRGIQLYQRGLSTLAAILLINLPATTAFICLLNLINSKAWLKALYSLSPTHPTPGPSAASADPSPKEKGIRGFERVFETLLADQMPKVYANLLAQSVNIHGECVREWVTQLWGAWLDCDTVMRLWDVVLLDETDSLIYRISLALVQTLEARLYIPDREELSSVLRGTNRAALAIWRRDKELSGELPLQLDRSPPMPSTSLSLSRSSSSSSSSVALDKQSSGDVSSPDPSEATSTSLAAPSNGSPQSRSRSTAAARRRSSAAAAVGEIAPRDFIYEQYGIREETIFAVLEGQTWWKESTLSRLLDRELGD</sequence>
<dbReference type="eggNOG" id="KOG2223">
    <property type="taxonomic scope" value="Eukaryota"/>
</dbReference>